<dbReference type="InterPro" id="IPR014782">
    <property type="entry name" value="Peptidase_M1_dom"/>
</dbReference>
<evidence type="ECO:0000256" key="6">
    <source>
        <dbReference type="ARBA" id="ARBA00015611"/>
    </source>
</evidence>
<dbReference type="InterPro" id="IPR045357">
    <property type="entry name" value="Aminopeptidase_N-like_N"/>
</dbReference>
<dbReference type="EMBL" id="BSUO01000001">
    <property type="protein sequence ID" value="GMA39065.1"/>
    <property type="molecule type" value="Genomic_DNA"/>
</dbReference>
<dbReference type="PANTHER" id="PTHR45726">
    <property type="entry name" value="LEUKOTRIENE A-4 HYDROLASE"/>
    <property type="match status" value="1"/>
</dbReference>
<dbReference type="GO" id="GO:0004177">
    <property type="term" value="F:aminopeptidase activity"/>
    <property type="evidence" value="ECO:0007669"/>
    <property type="project" value="UniProtKB-KW"/>
</dbReference>
<dbReference type="Pfam" id="PF01433">
    <property type="entry name" value="Peptidase_M1"/>
    <property type="match status" value="1"/>
</dbReference>
<evidence type="ECO:0000256" key="14">
    <source>
        <dbReference type="ARBA" id="ARBA00031533"/>
    </source>
</evidence>
<dbReference type="RefSeq" id="WP_284303056.1">
    <property type="nucleotide sequence ID" value="NZ_BSUO01000001.1"/>
</dbReference>
<evidence type="ECO:0000256" key="13">
    <source>
        <dbReference type="ARBA" id="ARBA00029811"/>
    </source>
</evidence>
<evidence type="ECO:0000256" key="9">
    <source>
        <dbReference type="ARBA" id="ARBA00022723"/>
    </source>
</evidence>
<keyword evidence="8" id="KW-0645">Protease</keyword>
<dbReference type="Proteomes" id="UP001157126">
    <property type="component" value="Unassembled WGS sequence"/>
</dbReference>
<dbReference type="SUPFAM" id="SSF63737">
    <property type="entry name" value="Leukotriene A4 hydrolase N-terminal domain"/>
    <property type="match status" value="1"/>
</dbReference>
<gene>
    <name evidence="17" type="ORF">GCM10025883_11100</name>
</gene>
<dbReference type="InterPro" id="IPR027268">
    <property type="entry name" value="Peptidase_M4/M1_CTD_sf"/>
</dbReference>
<keyword evidence="11" id="KW-0862">Zinc</keyword>
<dbReference type="Pfam" id="PF17900">
    <property type="entry name" value="Peptidase_M1_N"/>
    <property type="match status" value="1"/>
</dbReference>
<evidence type="ECO:0000256" key="3">
    <source>
        <dbReference type="ARBA" id="ARBA00004496"/>
    </source>
</evidence>
<dbReference type="InterPro" id="IPR042097">
    <property type="entry name" value="Aminopeptidase_N-like_N_sf"/>
</dbReference>
<keyword evidence="12" id="KW-0482">Metalloprotease</keyword>
<dbReference type="PRINTS" id="PR00756">
    <property type="entry name" value="ALADIPTASE"/>
</dbReference>
<evidence type="ECO:0000256" key="7">
    <source>
        <dbReference type="ARBA" id="ARBA00022490"/>
    </source>
</evidence>
<dbReference type="SUPFAM" id="SSF55486">
    <property type="entry name" value="Metalloproteases ('zincins'), catalytic domain"/>
    <property type="match status" value="1"/>
</dbReference>
<keyword evidence="7" id="KW-0963">Cytoplasm</keyword>
<keyword evidence="18" id="KW-1185">Reference proteome</keyword>
<dbReference type="CDD" id="cd09603">
    <property type="entry name" value="M1_APN_like"/>
    <property type="match status" value="1"/>
</dbReference>
<comment type="catalytic activity">
    <reaction evidence="1">
        <text>Release of an N-terminal amino acid, Xaa-|-Yaa- from a peptide, amide or arylamide. Xaa is preferably Ala, but may be most amino acids including Pro (slow action). When a terminal hydrophobic residue is followed by a prolyl residue, the two may be released as an intact Xaa-Pro dipeptide.</text>
        <dbReference type="EC" id="3.4.11.2"/>
    </reaction>
</comment>
<feature type="domain" description="Peptidase M1 membrane alanine aminopeptidase" evidence="15">
    <location>
        <begin position="242"/>
        <end position="411"/>
    </location>
</feature>
<dbReference type="Gene3D" id="1.10.390.10">
    <property type="entry name" value="Neutral Protease Domain 2"/>
    <property type="match status" value="1"/>
</dbReference>
<name>A0ABQ6IMB4_9MICO</name>
<evidence type="ECO:0000256" key="5">
    <source>
        <dbReference type="ARBA" id="ARBA00012564"/>
    </source>
</evidence>
<dbReference type="PANTHER" id="PTHR45726:SF3">
    <property type="entry name" value="LEUKOTRIENE A-4 HYDROLASE"/>
    <property type="match status" value="1"/>
</dbReference>
<evidence type="ECO:0000259" key="16">
    <source>
        <dbReference type="Pfam" id="PF17900"/>
    </source>
</evidence>
<comment type="caution">
    <text evidence="17">The sequence shown here is derived from an EMBL/GenBank/DDBJ whole genome shotgun (WGS) entry which is preliminary data.</text>
</comment>
<evidence type="ECO:0000256" key="1">
    <source>
        <dbReference type="ARBA" id="ARBA00000098"/>
    </source>
</evidence>
<comment type="similarity">
    <text evidence="4">Belongs to the peptidase M1 family.</text>
</comment>
<accession>A0ABQ6IMB4</accession>
<keyword evidence="10" id="KW-0378">Hydrolase</keyword>
<dbReference type="InterPro" id="IPR001930">
    <property type="entry name" value="Peptidase_M1"/>
</dbReference>
<reference evidence="18" key="1">
    <citation type="journal article" date="2019" name="Int. J. Syst. Evol. Microbiol.">
        <title>The Global Catalogue of Microorganisms (GCM) 10K type strain sequencing project: providing services to taxonomists for standard genome sequencing and annotation.</title>
        <authorList>
            <consortium name="The Broad Institute Genomics Platform"/>
            <consortium name="The Broad Institute Genome Sequencing Center for Infectious Disease"/>
            <person name="Wu L."/>
            <person name="Ma J."/>
        </authorList>
    </citation>
    <scope>NUCLEOTIDE SEQUENCE [LARGE SCALE GENOMIC DNA]</scope>
    <source>
        <strain evidence="18">NBRC 113072</strain>
    </source>
</reference>
<evidence type="ECO:0000313" key="17">
    <source>
        <dbReference type="EMBL" id="GMA39065.1"/>
    </source>
</evidence>
<keyword evidence="9" id="KW-0479">Metal-binding</keyword>
<sequence>MPERDYVKKQGSPLYDVTHYDLDLDYTVRTNRLVATARIDVTLIEPAKELEFDLVGLVVGDVRVDGVSVKGVKRRGDKLVVPLRGEGGARRRLQVVIEYGGTPQPRRGPWGEVGFEELTDGALVAAQPDGAPTWFPCNDRPSARATYRISVTTEAAYTVVGNGELISRTRSASRATSVFDNATPTATYLANIQIGRYSETTPAGSRGGVPQSIYLPDRLRRKVAHDFGRQPEMMRLFVGLFGPYPFSRYDVVVTDDALEIPLEAQALSIFGSNHADGKRTSERLVAHELAHQWFGNAVGLARWRDIWLNEGFACYAEWLWWDHIGESTAQESAARAYDVLAGEPKDIRISDPGPDLMFDDRVYKRGALALHALRIAIGDEAFFDLVRGWVAGHLDTVVTTDDFRRHLSVVEPGLDGVLSPWIDERALPKLPGGRHPEAEHRGLVARLLPGR</sequence>
<evidence type="ECO:0000259" key="15">
    <source>
        <dbReference type="Pfam" id="PF01433"/>
    </source>
</evidence>
<evidence type="ECO:0000256" key="10">
    <source>
        <dbReference type="ARBA" id="ARBA00022801"/>
    </source>
</evidence>
<evidence type="ECO:0000256" key="11">
    <source>
        <dbReference type="ARBA" id="ARBA00022833"/>
    </source>
</evidence>
<evidence type="ECO:0000256" key="2">
    <source>
        <dbReference type="ARBA" id="ARBA00001947"/>
    </source>
</evidence>
<proteinExistence type="inferred from homology"/>
<comment type="cofactor">
    <cofactor evidence="2">
        <name>Zn(2+)</name>
        <dbReference type="ChEBI" id="CHEBI:29105"/>
    </cofactor>
</comment>
<dbReference type="EC" id="3.4.11.2" evidence="5"/>
<dbReference type="Gene3D" id="2.60.40.1730">
    <property type="entry name" value="tricorn interacting facor f3 domain"/>
    <property type="match status" value="1"/>
</dbReference>
<organism evidence="17 18">
    <name type="scientific">Mobilicoccus caccae</name>
    <dbReference type="NCBI Taxonomy" id="1859295"/>
    <lineage>
        <taxon>Bacteria</taxon>
        <taxon>Bacillati</taxon>
        <taxon>Actinomycetota</taxon>
        <taxon>Actinomycetes</taxon>
        <taxon>Micrococcales</taxon>
        <taxon>Dermatophilaceae</taxon>
        <taxon>Mobilicoccus</taxon>
    </lineage>
</organism>
<feature type="domain" description="Aminopeptidase N-like N-terminal" evidence="16">
    <location>
        <begin position="18"/>
        <end position="189"/>
    </location>
</feature>
<comment type="subcellular location">
    <subcellularLocation>
        <location evidence="3">Cytoplasm</location>
    </subcellularLocation>
</comment>
<evidence type="ECO:0000313" key="18">
    <source>
        <dbReference type="Proteomes" id="UP001157126"/>
    </source>
</evidence>
<protein>
    <recommendedName>
        <fullName evidence="6">Aminopeptidase N</fullName>
        <ecNumber evidence="5">3.4.11.2</ecNumber>
    </recommendedName>
    <alternativeName>
        <fullName evidence="13">Alanine aminopeptidase</fullName>
    </alternativeName>
    <alternativeName>
        <fullName evidence="14">Lysyl aminopeptidase</fullName>
    </alternativeName>
</protein>
<evidence type="ECO:0000256" key="12">
    <source>
        <dbReference type="ARBA" id="ARBA00023049"/>
    </source>
</evidence>
<evidence type="ECO:0000256" key="4">
    <source>
        <dbReference type="ARBA" id="ARBA00010136"/>
    </source>
</evidence>
<evidence type="ECO:0000256" key="8">
    <source>
        <dbReference type="ARBA" id="ARBA00022670"/>
    </source>
</evidence>
<keyword evidence="17" id="KW-0031">Aminopeptidase</keyword>
<dbReference type="InterPro" id="IPR034015">
    <property type="entry name" value="M1_LTA4H"/>
</dbReference>